<dbReference type="GO" id="GO:0016485">
    <property type="term" value="P:protein processing"/>
    <property type="evidence" value="ECO:0007669"/>
    <property type="project" value="InterPro"/>
</dbReference>
<dbReference type="OMA" id="CWKSTEW"/>
<keyword evidence="1" id="KW-0576">Peroxisome</keyword>
<dbReference type="EC" id="3.4.21.-" evidence="1"/>
<organism evidence="2 3">
    <name type="scientific">Anguilla anguilla</name>
    <name type="common">European freshwater eel</name>
    <name type="synonym">Muraena anguilla</name>
    <dbReference type="NCBI Taxonomy" id="7936"/>
    <lineage>
        <taxon>Eukaryota</taxon>
        <taxon>Metazoa</taxon>
        <taxon>Chordata</taxon>
        <taxon>Craniata</taxon>
        <taxon>Vertebrata</taxon>
        <taxon>Euteleostomi</taxon>
        <taxon>Actinopterygii</taxon>
        <taxon>Neopterygii</taxon>
        <taxon>Teleostei</taxon>
        <taxon>Anguilliformes</taxon>
        <taxon>Anguillidae</taxon>
        <taxon>Anguilla</taxon>
    </lineage>
</organism>
<keyword evidence="1" id="KW-0720">Serine protease</keyword>
<comment type="PTM">
    <text evidence="1">The full-lengh TYSND1 is the active the proteolytic processing of PTS1- and PTS2-proteins and in self-cleavage, and intermolecular self-cleavage of TYSND1 down-regulates its protease activity.</text>
</comment>
<keyword evidence="1" id="KW-0378">Hydrolase</keyword>
<dbReference type="GO" id="GO:0004252">
    <property type="term" value="F:serine-type endopeptidase activity"/>
    <property type="evidence" value="ECO:0007669"/>
    <property type="project" value="InterPro"/>
</dbReference>
<gene>
    <name evidence="2" type="ORF">ANANG_G00304510</name>
</gene>
<dbReference type="InterPro" id="IPR039245">
    <property type="entry name" value="TYSND1/DEG15"/>
</dbReference>
<dbReference type="InterPro" id="IPR043504">
    <property type="entry name" value="Peptidase_S1_PA_chymotrypsin"/>
</dbReference>
<dbReference type="Pfam" id="PF13365">
    <property type="entry name" value="Trypsin_2"/>
    <property type="match status" value="1"/>
</dbReference>
<dbReference type="InterPro" id="IPR009003">
    <property type="entry name" value="Peptidase_S1_PA"/>
</dbReference>
<dbReference type="GO" id="GO:0005777">
    <property type="term" value="C:peroxisome"/>
    <property type="evidence" value="ECO:0007669"/>
    <property type="project" value="UniProtKB-SubCell"/>
</dbReference>
<dbReference type="AlphaFoldDB" id="A0A9D3LIL7"/>
<evidence type="ECO:0000256" key="1">
    <source>
        <dbReference type="PIRNR" id="PIRNR037989"/>
    </source>
</evidence>
<accession>A0A9D3LIL7</accession>
<comment type="similarity">
    <text evidence="1">Belongs to the peptidase S1B family.</text>
</comment>
<dbReference type="Proteomes" id="UP001044222">
    <property type="component" value="Chromosome 18"/>
</dbReference>
<keyword evidence="3" id="KW-1185">Reference proteome</keyword>
<dbReference type="GO" id="GO:0031998">
    <property type="term" value="P:regulation of fatty acid beta-oxidation"/>
    <property type="evidence" value="ECO:0007669"/>
    <property type="project" value="TreeGrafter"/>
</dbReference>
<dbReference type="Gene3D" id="2.40.10.10">
    <property type="entry name" value="Trypsin-like serine proteases"/>
    <property type="match status" value="4"/>
</dbReference>
<dbReference type="EMBL" id="JAFIRN010000018">
    <property type="protein sequence ID" value="KAG5831515.1"/>
    <property type="molecule type" value="Genomic_DNA"/>
</dbReference>
<evidence type="ECO:0000313" key="3">
    <source>
        <dbReference type="Proteomes" id="UP001044222"/>
    </source>
</evidence>
<comment type="subcellular location">
    <subcellularLocation>
        <location evidence="1">Peroxisome</location>
    </subcellularLocation>
</comment>
<sequence>MKSAEEACCVVTVFENSKERANIAQPFRSGQTPGRPANRRLSSSGVIVNDHTGIVLCSGLLFSHFLIDKESVSSDYQFLLPHSISDQLSIYVQCSGQQRLTTSGCSVDPVSFEAMPMRNVTHFESQLIMMVNCLEFRSTFRNVFKDVDKWSFYSGEEDAEPAQNIQFLSWFAVLRVPGLAKSEQGRTVPWVHGQSLEKGCVVFACGSPFGTFCPDLFMSTLSKGIVSNLAGEDHALILTDARCLPGTEGGGLFVKSGDLAYLVGLIVSPLCWKSNEWIGLTLVCSLQLILRNILKSVTLQDPTKEICAWLPGASIDSVADADQSMKRHPSVALVDTGQFWGSGILMSSRLMLTCRHVLHGQSRLTVRFKTKSRFLAVMGEVLYSTKVTSPYDVAVVLLKEQLPDVEVPTLASTFTPGEDVYVIGYGAFGQSCGPTVTSGILSRAVAFHSQPVMLQTTCAVQAGSSGGAVIRAQTGELLGLVASNTRDMVAGVTYPHLNFSIPASLLDPLLQQFSRTGDPAVFRQLDSADEQVRRAWRLQAPPLDPLKSKL</sequence>
<reference evidence="2" key="1">
    <citation type="submission" date="2021-01" db="EMBL/GenBank/DDBJ databases">
        <title>A chromosome-scale assembly of European eel, Anguilla anguilla.</title>
        <authorList>
            <person name="Henkel C."/>
            <person name="Jong-Raadsen S.A."/>
            <person name="Dufour S."/>
            <person name="Weltzien F.-A."/>
            <person name="Palstra A.P."/>
            <person name="Pelster B."/>
            <person name="Spaink H.P."/>
            <person name="Van Den Thillart G.E."/>
            <person name="Jansen H."/>
            <person name="Zahm M."/>
            <person name="Klopp C."/>
            <person name="Cedric C."/>
            <person name="Louis A."/>
            <person name="Berthelot C."/>
            <person name="Parey E."/>
            <person name="Roest Crollius H."/>
            <person name="Montfort J."/>
            <person name="Robinson-Rechavi M."/>
            <person name="Bucao C."/>
            <person name="Bouchez O."/>
            <person name="Gislard M."/>
            <person name="Lluch J."/>
            <person name="Milhes M."/>
            <person name="Lampietro C."/>
            <person name="Lopez Roques C."/>
            <person name="Donnadieu C."/>
            <person name="Braasch I."/>
            <person name="Desvignes T."/>
            <person name="Postlethwait J."/>
            <person name="Bobe J."/>
            <person name="Guiguen Y."/>
            <person name="Dirks R."/>
        </authorList>
    </citation>
    <scope>NUCLEOTIDE SEQUENCE</scope>
    <source>
        <strain evidence="2">Tag_6206</strain>
        <tissue evidence="2">Liver</tissue>
    </source>
</reference>
<dbReference type="SUPFAM" id="SSF50494">
    <property type="entry name" value="Trypsin-like serine proteases"/>
    <property type="match status" value="2"/>
</dbReference>
<dbReference type="OrthoDB" id="17845at2759"/>
<keyword evidence="1" id="KW-0645">Protease</keyword>
<dbReference type="PANTHER" id="PTHR21004:SF0">
    <property type="entry name" value="PEROXISOMAL LEADER PEPTIDE-PROCESSING PROTEASE"/>
    <property type="match status" value="1"/>
</dbReference>
<protein>
    <recommendedName>
        <fullName evidence="1">Peroxisomal leader peptide-processing protease</fullName>
        <ecNumber evidence="1">3.4.21.-</ecNumber>
    </recommendedName>
</protein>
<comment type="function">
    <text evidence="1">Peroxisomal protease that mediates both the removal of the leader peptide from proteins containing a PTS2 target sequence and processes several PTS1-containing proteins. Catalyzes the processing of PTS1-proteins involved in the peroxisomal beta-oxidation of fatty acids.</text>
</comment>
<dbReference type="PANTHER" id="PTHR21004">
    <property type="entry name" value="SERINE PROTEASE-RELATED"/>
    <property type="match status" value="1"/>
</dbReference>
<evidence type="ECO:0000313" key="2">
    <source>
        <dbReference type="EMBL" id="KAG5831515.1"/>
    </source>
</evidence>
<comment type="caution">
    <text evidence="2">The sequence shown here is derived from an EMBL/GenBank/DDBJ whole genome shotgun (WGS) entry which is preliminary data.</text>
</comment>
<proteinExistence type="inferred from homology"/>
<name>A0A9D3LIL7_ANGAN</name>